<evidence type="ECO:0000313" key="3">
    <source>
        <dbReference type="EMBL" id="TSP13786.1"/>
    </source>
</evidence>
<feature type="domain" description="Phasin" evidence="2">
    <location>
        <begin position="28"/>
        <end position="124"/>
    </location>
</feature>
<keyword evidence="5" id="KW-1185">Reference proteome</keyword>
<reference evidence="4" key="3">
    <citation type="submission" date="2022-05" db="EMBL/GenBank/DDBJ databases">
        <authorList>
            <person name="Kunte H.-J."/>
        </authorList>
    </citation>
    <scope>NUCLEOTIDE SEQUENCE</scope>
    <source>
        <strain evidence="4">G5</strain>
    </source>
</reference>
<dbReference type="KEGG" id="ccam:M5D45_26080"/>
<proteinExistence type="predicted"/>
<reference evidence="3 5" key="1">
    <citation type="submission" date="2019-05" db="EMBL/GenBank/DDBJ databases">
        <title>Whole genome sequence analysis of Cupriavidus campinensis S14E4C strain.</title>
        <authorList>
            <person name="Abbaszade G."/>
            <person name="Szabo A."/>
            <person name="Toumi M."/>
            <person name="Toth E."/>
        </authorList>
    </citation>
    <scope>NUCLEOTIDE SEQUENCE [LARGE SCALE GENOMIC DNA]</scope>
    <source>
        <strain evidence="3 5">S14E4C</strain>
    </source>
</reference>
<dbReference type="RefSeq" id="WP_144196488.1">
    <property type="nucleotide sequence ID" value="NZ_CAJPVH010000005.1"/>
</dbReference>
<dbReference type="InterPro" id="IPR010127">
    <property type="entry name" value="Phasin_subfam-1"/>
</dbReference>
<evidence type="ECO:0000259" key="2">
    <source>
        <dbReference type="Pfam" id="PF09361"/>
    </source>
</evidence>
<keyword evidence="1" id="KW-0175">Coiled coil</keyword>
<name>A0AAE9L4E6_9BURK</name>
<reference evidence="4" key="2">
    <citation type="journal article" date="2022" name="Microbiol. Resour. Announc.">
        <title>Genome Sequence of Cupriavidus campinensis Strain G5, a Member of a Bacterial Consortium Capable of Polyethylene Degradation.</title>
        <authorList>
            <person name="Schneider B."/>
            <person name="Pfeiffer F."/>
            <person name="Dyall-Smith M."/>
            <person name="Kunte H.J."/>
        </authorList>
    </citation>
    <scope>NUCLEOTIDE SEQUENCE</scope>
    <source>
        <strain evidence="4">G5</strain>
    </source>
</reference>
<organism evidence="4 6">
    <name type="scientific">Cupriavidus campinensis</name>
    <dbReference type="NCBI Taxonomy" id="151783"/>
    <lineage>
        <taxon>Bacteria</taxon>
        <taxon>Pseudomonadati</taxon>
        <taxon>Pseudomonadota</taxon>
        <taxon>Betaproteobacteria</taxon>
        <taxon>Burkholderiales</taxon>
        <taxon>Burkholderiaceae</taxon>
        <taxon>Cupriavidus</taxon>
    </lineage>
</organism>
<evidence type="ECO:0000313" key="6">
    <source>
        <dbReference type="Proteomes" id="UP001056132"/>
    </source>
</evidence>
<evidence type="ECO:0000313" key="4">
    <source>
        <dbReference type="EMBL" id="URF06566.1"/>
    </source>
</evidence>
<protein>
    <submittedName>
        <fullName evidence="4">Phasin family protein</fullName>
    </submittedName>
</protein>
<dbReference type="Proteomes" id="UP000318943">
    <property type="component" value="Unassembled WGS sequence"/>
</dbReference>
<dbReference type="NCBIfam" id="TIGR01841">
    <property type="entry name" value="phasin"/>
    <property type="match status" value="1"/>
</dbReference>
<evidence type="ECO:0000313" key="5">
    <source>
        <dbReference type="Proteomes" id="UP000318943"/>
    </source>
</evidence>
<sequence length="141" mass="15460">MATSPNPFTDFTKLLEQYKLPGVDMTAVIEARRKDIEAITEANKIAYEGMQALVQKQAEILSQSMQEIQAAAQKLAAGGDPAAAMARQGEFVQQGLQAAFNNMRELAEMAQKSQAEALAVMTQRAEQNIEEAKRLMKMPGK</sequence>
<accession>A0AAE9L4E6</accession>
<gene>
    <name evidence="3" type="ORF">FGG12_04700</name>
    <name evidence="4" type="ORF">M5D45_26080</name>
</gene>
<feature type="coiled-coil region" evidence="1">
    <location>
        <begin position="96"/>
        <end position="135"/>
    </location>
</feature>
<dbReference type="EMBL" id="VCIZ01000002">
    <property type="protein sequence ID" value="TSP13786.1"/>
    <property type="molecule type" value="Genomic_DNA"/>
</dbReference>
<evidence type="ECO:0000256" key="1">
    <source>
        <dbReference type="SAM" id="Coils"/>
    </source>
</evidence>
<dbReference type="EMBL" id="CP097331">
    <property type="protein sequence ID" value="URF06566.1"/>
    <property type="molecule type" value="Genomic_DNA"/>
</dbReference>
<dbReference type="InterPro" id="IPR018968">
    <property type="entry name" value="Phasin"/>
</dbReference>
<dbReference type="Proteomes" id="UP001056132">
    <property type="component" value="Chromosome 2"/>
</dbReference>
<dbReference type="AlphaFoldDB" id="A0AAE9L4E6"/>
<dbReference type="Pfam" id="PF09361">
    <property type="entry name" value="Phasin_2"/>
    <property type="match status" value="1"/>
</dbReference>